<dbReference type="Proteomes" id="UP000694568">
    <property type="component" value="Unplaced"/>
</dbReference>
<organism evidence="6 7">
    <name type="scientific">Sander lucioperca</name>
    <name type="common">Pike-perch</name>
    <name type="synonym">Perca lucioperca</name>
    <dbReference type="NCBI Taxonomy" id="283035"/>
    <lineage>
        <taxon>Eukaryota</taxon>
        <taxon>Metazoa</taxon>
        <taxon>Chordata</taxon>
        <taxon>Craniata</taxon>
        <taxon>Vertebrata</taxon>
        <taxon>Euteleostomi</taxon>
        <taxon>Actinopterygii</taxon>
        <taxon>Neopterygii</taxon>
        <taxon>Teleostei</taxon>
        <taxon>Neoteleostei</taxon>
        <taxon>Acanthomorphata</taxon>
        <taxon>Eupercaria</taxon>
        <taxon>Perciformes</taxon>
        <taxon>Percoidei</taxon>
        <taxon>Percidae</taxon>
        <taxon>Luciopercinae</taxon>
        <taxon>Sander</taxon>
    </lineage>
</organism>
<dbReference type="Gene3D" id="2.60.40.10">
    <property type="entry name" value="Immunoglobulins"/>
    <property type="match status" value="3"/>
</dbReference>
<feature type="domain" description="Ig-like" evidence="5">
    <location>
        <begin position="228"/>
        <end position="308"/>
    </location>
</feature>
<dbReference type="GO" id="GO:0007155">
    <property type="term" value="P:cell adhesion"/>
    <property type="evidence" value="ECO:0007669"/>
    <property type="project" value="InterPro"/>
</dbReference>
<dbReference type="Pfam" id="PF13927">
    <property type="entry name" value="Ig_3"/>
    <property type="match status" value="1"/>
</dbReference>
<feature type="domain" description="Ig-like" evidence="5">
    <location>
        <begin position="118"/>
        <end position="216"/>
    </location>
</feature>
<keyword evidence="3" id="KW-1133">Transmembrane helix</keyword>
<dbReference type="SUPFAM" id="SSF48726">
    <property type="entry name" value="Immunoglobulin"/>
    <property type="match status" value="2"/>
</dbReference>
<keyword evidence="2" id="KW-0393">Immunoglobulin domain</keyword>
<keyword evidence="3" id="KW-0812">Transmembrane</keyword>
<evidence type="ECO:0000256" key="1">
    <source>
        <dbReference type="ARBA" id="ARBA00023157"/>
    </source>
</evidence>
<proteinExistence type="predicted"/>
<evidence type="ECO:0000256" key="4">
    <source>
        <dbReference type="SAM" id="SignalP"/>
    </source>
</evidence>
<dbReference type="SMART" id="SM00408">
    <property type="entry name" value="IGc2"/>
    <property type="match status" value="2"/>
</dbReference>
<dbReference type="InterPro" id="IPR047012">
    <property type="entry name" value="ICAM_VCAM"/>
</dbReference>
<sequence>MFFHFILLVVSLMGSLRSFHVSGCNENCADKPAFTPTRLVVKHGDPTSAICSVCQHACLVNGTTTDLEKAVGDTLRNGTTILWTVDRLTEWHTSPICYYSNAAYQCCSSLNVTVYQPPDSVSFSFVNHTGPMLEGHQYTLQCTVQDVAPVENLVVTFYRGQTALGQLQSNNTEKKPATEIFSLNITPSKEDDGGRFWCEAKLELGPDGPQRPPVVTSENITATVHYKPQLKSSSSDLITVSEGNSLQLNCSAVGNPRPSYTWTSPIRSYSNGSFLTIDSVTSADKGQYTCSVSNHVGTATVKFDVDVKESYIGLIVGVIAAVALLVVICVVIGYLLFYKPNRMGQYNLKDVFRLHTKHSAVPSVEYGTA</sequence>
<reference evidence="6" key="1">
    <citation type="submission" date="2025-08" db="UniProtKB">
        <authorList>
            <consortium name="Ensembl"/>
        </authorList>
    </citation>
    <scope>IDENTIFICATION</scope>
</reference>
<dbReference type="InterPro" id="IPR013151">
    <property type="entry name" value="Immunoglobulin_dom"/>
</dbReference>
<dbReference type="Pfam" id="PF00047">
    <property type="entry name" value="ig"/>
    <property type="match status" value="1"/>
</dbReference>
<dbReference type="Ensembl" id="ENSSLUT00000002091.1">
    <property type="protein sequence ID" value="ENSSLUP00000002006.1"/>
    <property type="gene ID" value="ENSSLUG00000000923.1"/>
</dbReference>
<dbReference type="FunFam" id="2.60.40.10:FF:000032">
    <property type="entry name" value="palladin isoform X1"/>
    <property type="match status" value="1"/>
</dbReference>
<dbReference type="InterPro" id="IPR007110">
    <property type="entry name" value="Ig-like_dom"/>
</dbReference>
<dbReference type="PANTHER" id="PTHR13771">
    <property type="entry name" value="INTERCELLULAR ADHESION MOLECULE"/>
    <property type="match status" value="1"/>
</dbReference>
<dbReference type="AlphaFoldDB" id="A0A8C9X0D8"/>
<protein>
    <recommendedName>
        <fullName evidence="5">Ig-like domain-containing protein</fullName>
    </recommendedName>
</protein>
<dbReference type="PROSITE" id="PS50835">
    <property type="entry name" value="IG_LIKE"/>
    <property type="match status" value="2"/>
</dbReference>
<evidence type="ECO:0000256" key="3">
    <source>
        <dbReference type="SAM" id="Phobius"/>
    </source>
</evidence>
<dbReference type="InterPro" id="IPR036179">
    <property type="entry name" value="Ig-like_dom_sf"/>
</dbReference>
<feature type="transmembrane region" description="Helical" evidence="3">
    <location>
        <begin position="311"/>
        <end position="337"/>
    </location>
</feature>
<reference evidence="6" key="2">
    <citation type="submission" date="2025-09" db="UniProtKB">
        <authorList>
            <consortium name="Ensembl"/>
        </authorList>
    </citation>
    <scope>IDENTIFICATION</scope>
</reference>
<dbReference type="GeneTree" id="ENSGT00940000159005"/>
<feature type="chain" id="PRO_5034624228" description="Ig-like domain-containing protein" evidence="4">
    <location>
        <begin position="19"/>
        <end position="369"/>
    </location>
</feature>
<evidence type="ECO:0000256" key="2">
    <source>
        <dbReference type="ARBA" id="ARBA00023319"/>
    </source>
</evidence>
<feature type="signal peptide" evidence="4">
    <location>
        <begin position="1"/>
        <end position="18"/>
    </location>
</feature>
<evidence type="ECO:0000259" key="5">
    <source>
        <dbReference type="PROSITE" id="PS50835"/>
    </source>
</evidence>
<accession>A0A8C9X0D8</accession>
<name>A0A8C9X0D8_SANLU</name>
<keyword evidence="3" id="KW-0472">Membrane</keyword>
<dbReference type="InterPro" id="IPR013783">
    <property type="entry name" value="Ig-like_fold"/>
</dbReference>
<keyword evidence="7" id="KW-1185">Reference proteome</keyword>
<evidence type="ECO:0000313" key="7">
    <source>
        <dbReference type="Proteomes" id="UP000694568"/>
    </source>
</evidence>
<dbReference type="GO" id="GO:0005178">
    <property type="term" value="F:integrin binding"/>
    <property type="evidence" value="ECO:0007669"/>
    <property type="project" value="InterPro"/>
</dbReference>
<dbReference type="PANTHER" id="PTHR13771:SF9">
    <property type="entry name" value="INTERCELLULAR ADHESION MOLECULE 5"/>
    <property type="match status" value="1"/>
</dbReference>
<dbReference type="InterPro" id="IPR003599">
    <property type="entry name" value="Ig_sub"/>
</dbReference>
<keyword evidence="1" id="KW-1015">Disulfide bond</keyword>
<evidence type="ECO:0000313" key="6">
    <source>
        <dbReference type="Ensembl" id="ENSSLUP00000002006.1"/>
    </source>
</evidence>
<dbReference type="SMART" id="SM00409">
    <property type="entry name" value="IG"/>
    <property type="match status" value="2"/>
</dbReference>
<keyword evidence="4" id="KW-0732">Signal</keyword>
<dbReference type="InterPro" id="IPR003598">
    <property type="entry name" value="Ig_sub2"/>
</dbReference>